<comment type="caution">
    <text evidence="2">The sequence shown here is derived from an EMBL/GenBank/DDBJ whole genome shotgun (WGS) entry which is preliminary data.</text>
</comment>
<gene>
    <name evidence="2" type="ORF">FJV41_49740</name>
</gene>
<feature type="region of interest" description="Disordered" evidence="1">
    <location>
        <begin position="51"/>
        <end position="71"/>
    </location>
</feature>
<dbReference type="RefSeq" id="WP_141649564.1">
    <property type="nucleotide sequence ID" value="NZ_VIFM01000628.1"/>
</dbReference>
<dbReference type="InterPro" id="IPR036779">
    <property type="entry name" value="LysM_dom_sf"/>
</dbReference>
<name>A0A540WHK9_9BACT</name>
<evidence type="ECO:0000256" key="1">
    <source>
        <dbReference type="SAM" id="MobiDB-lite"/>
    </source>
</evidence>
<sequence>MPTTHVVTQGECLLLIARRHGFADFKRLYEHPDNAELREKRPNPNVLYPGDTVVIPEVSPPKNKPNVSTGRAHRFTLKVGERHLRLALKDAEGAPRSGMPYLLTFEQEVIEGSTDDEGFLEAKVPFTVSQVELECEGLSWE</sequence>
<proteinExistence type="predicted"/>
<reference evidence="2 3" key="1">
    <citation type="submission" date="2019-06" db="EMBL/GenBank/DDBJ databases">
        <authorList>
            <person name="Livingstone P."/>
            <person name="Whitworth D."/>
        </authorList>
    </citation>
    <scope>NUCLEOTIDE SEQUENCE [LARGE SCALE GENOMIC DNA]</scope>
    <source>
        <strain evidence="2 3">AM401</strain>
    </source>
</reference>
<dbReference type="AlphaFoldDB" id="A0A540WHK9"/>
<dbReference type="OrthoDB" id="5512387at2"/>
<evidence type="ECO:0000313" key="3">
    <source>
        <dbReference type="Proteomes" id="UP000315369"/>
    </source>
</evidence>
<dbReference type="Proteomes" id="UP000315369">
    <property type="component" value="Unassembled WGS sequence"/>
</dbReference>
<dbReference type="EMBL" id="VIFM01000628">
    <property type="protein sequence ID" value="TQF08471.1"/>
    <property type="molecule type" value="Genomic_DNA"/>
</dbReference>
<keyword evidence="3" id="KW-1185">Reference proteome</keyword>
<feature type="non-terminal residue" evidence="2">
    <location>
        <position position="141"/>
    </location>
</feature>
<organism evidence="2 3">
    <name type="scientific">Myxococcus llanfairpwllgwyngyllgogerychwyrndrobwllllantysiliogogogochensis</name>
    <dbReference type="NCBI Taxonomy" id="2590453"/>
    <lineage>
        <taxon>Bacteria</taxon>
        <taxon>Pseudomonadati</taxon>
        <taxon>Myxococcota</taxon>
        <taxon>Myxococcia</taxon>
        <taxon>Myxococcales</taxon>
        <taxon>Cystobacterineae</taxon>
        <taxon>Myxococcaceae</taxon>
        <taxon>Myxococcus</taxon>
    </lineage>
</organism>
<dbReference type="Gene3D" id="3.10.350.10">
    <property type="entry name" value="LysM domain"/>
    <property type="match status" value="1"/>
</dbReference>
<evidence type="ECO:0000313" key="2">
    <source>
        <dbReference type="EMBL" id="TQF08471.1"/>
    </source>
</evidence>
<dbReference type="InterPro" id="IPR018392">
    <property type="entry name" value="LysM"/>
</dbReference>
<dbReference type="CDD" id="cd00118">
    <property type="entry name" value="LysM"/>
    <property type="match status" value="1"/>
</dbReference>
<protein>
    <submittedName>
        <fullName evidence="2">LysM peptidoglycan-binding domain-containing protein</fullName>
    </submittedName>
</protein>
<accession>A0A540WHK9</accession>